<dbReference type="Proteomes" id="UP000011690">
    <property type="component" value="Unassembled WGS sequence"/>
</dbReference>
<evidence type="ECO:0000313" key="5">
    <source>
        <dbReference type="Proteomes" id="UP000011690"/>
    </source>
</evidence>
<comment type="caution">
    <text evidence="4">The sequence shown here is derived from an EMBL/GenBank/DDBJ whole genome shotgun (WGS) entry which is preliminary data.</text>
</comment>
<dbReference type="InterPro" id="IPR027417">
    <property type="entry name" value="P-loop_NTPase"/>
</dbReference>
<keyword evidence="2" id="KW-0067">ATP-binding</keyword>
<evidence type="ECO:0000313" key="4">
    <source>
        <dbReference type="EMBL" id="ELY43210.1"/>
    </source>
</evidence>
<dbReference type="GO" id="GO:0016887">
    <property type="term" value="F:ATP hydrolysis activity"/>
    <property type="evidence" value="ECO:0007669"/>
    <property type="project" value="TreeGrafter"/>
</dbReference>
<dbReference type="PANTHER" id="PTHR23077">
    <property type="entry name" value="AAA-FAMILY ATPASE"/>
    <property type="match status" value="1"/>
</dbReference>
<dbReference type="STRING" id="1227500.C494_19472"/>
<sequence>MIAASNWPELIDDALLRPGRLDQHVEVSELDEAACRDIFEIYTRGRPLANDVDLDTLVGVSPEAVDAFDADTSQFEDAHGRRGRSMAAHPSS</sequence>
<proteinExistence type="predicted"/>
<reference evidence="4 5" key="1">
    <citation type="journal article" date="2014" name="PLoS Genet.">
        <title>Phylogenetically driven sequencing of extremely halophilic archaea reveals strategies for static and dynamic osmo-response.</title>
        <authorList>
            <person name="Becker E.A."/>
            <person name="Seitzer P.M."/>
            <person name="Tritt A."/>
            <person name="Larsen D."/>
            <person name="Krusor M."/>
            <person name="Yao A.I."/>
            <person name="Wu D."/>
            <person name="Madern D."/>
            <person name="Eisen J.A."/>
            <person name="Darling A.E."/>
            <person name="Facciotti M.T."/>
        </authorList>
    </citation>
    <scope>NUCLEOTIDE SEQUENCE [LARGE SCALE GENOMIC DNA]</scope>
    <source>
        <strain evidence="4 5">JCM 10635</strain>
    </source>
</reference>
<dbReference type="AlphaFoldDB" id="L9W164"/>
<evidence type="ECO:0000256" key="2">
    <source>
        <dbReference type="ARBA" id="ARBA00022840"/>
    </source>
</evidence>
<feature type="region of interest" description="Disordered" evidence="3">
    <location>
        <begin position="71"/>
        <end position="92"/>
    </location>
</feature>
<evidence type="ECO:0000256" key="3">
    <source>
        <dbReference type="SAM" id="MobiDB-lite"/>
    </source>
</evidence>
<name>L9W164_9EURY</name>
<evidence type="ECO:0008006" key="6">
    <source>
        <dbReference type="Google" id="ProtNLM"/>
    </source>
</evidence>
<dbReference type="PANTHER" id="PTHR23077:SF171">
    <property type="entry name" value="NUCLEAR VALOSIN-CONTAINING PROTEIN-LIKE"/>
    <property type="match status" value="1"/>
</dbReference>
<dbReference type="Gene3D" id="3.40.50.300">
    <property type="entry name" value="P-loop containing nucleotide triphosphate hydrolases"/>
    <property type="match status" value="1"/>
</dbReference>
<evidence type="ECO:0000256" key="1">
    <source>
        <dbReference type="ARBA" id="ARBA00022741"/>
    </source>
</evidence>
<gene>
    <name evidence="4" type="ORF">C494_19472</name>
</gene>
<dbReference type="InterPro" id="IPR050168">
    <property type="entry name" value="AAA_ATPase_domain"/>
</dbReference>
<dbReference type="Gene3D" id="1.10.8.60">
    <property type="match status" value="1"/>
</dbReference>
<dbReference type="OrthoDB" id="77269at2157"/>
<accession>L9W164</accession>
<protein>
    <recommendedName>
        <fullName evidence="6">ATPase AAA</fullName>
    </recommendedName>
</protein>
<dbReference type="EMBL" id="AOHY01000058">
    <property type="protein sequence ID" value="ELY43210.1"/>
    <property type="molecule type" value="Genomic_DNA"/>
</dbReference>
<dbReference type="PATRIC" id="fig|1227500.6.peg.3934"/>
<organism evidence="4 5">
    <name type="scientific">Natronorubrum bangense JCM 10635</name>
    <dbReference type="NCBI Taxonomy" id="1227500"/>
    <lineage>
        <taxon>Archaea</taxon>
        <taxon>Methanobacteriati</taxon>
        <taxon>Methanobacteriota</taxon>
        <taxon>Stenosarchaea group</taxon>
        <taxon>Halobacteria</taxon>
        <taxon>Halobacteriales</taxon>
        <taxon>Natrialbaceae</taxon>
        <taxon>Natronorubrum</taxon>
    </lineage>
</organism>
<dbReference type="SUPFAM" id="SSF52540">
    <property type="entry name" value="P-loop containing nucleoside triphosphate hydrolases"/>
    <property type="match status" value="1"/>
</dbReference>
<dbReference type="GO" id="GO:0005524">
    <property type="term" value="F:ATP binding"/>
    <property type="evidence" value="ECO:0007669"/>
    <property type="project" value="UniProtKB-KW"/>
</dbReference>
<keyword evidence="5" id="KW-1185">Reference proteome</keyword>
<dbReference type="eggNOG" id="arCOG01308">
    <property type="taxonomic scope" value="Archaea"/>
</dbReference>
<keyword evidence="1" id="KW-0547">Nucleotide-binding</keyword>